<reference evidence="2" key="1">
    <citation type="submission" date="2023-02" db="EMBL/GenBank/DDBJ databases">
        <title>Genome of toxic invasive species Heracleum sosnowskyi carries increased number of genes despite the absence of recent whole-genome duplications.</title>
        <authorList>
            <person name="Schelkunov M."/>
            <person name="Shtratnikova V."/>
            <person name="Makarenko M."/>
            <person name="Klepikova A."/>
            <person name="Omelchenko D."/>
            <person name="Novikova G."/>
            <person name="Obukhova E."/>
            <person name="Bogdanov V."/>
            <person name="Penin A."/>
            <person name="Logacheva M."/>
        </authorList>
    </citation>
    <scope>NUCLEOTIDE SEQUENCE</scope>
    <source>
        <strain evidence="2">Hsosn_3</strain>
        <tissue evidence="2">Leaf</tissue>
    </source>
</reference>
<feature type="region of interest" description="Disordered" evidence="1">
    <location>
        <begin position="1"/>
        <end position="38"/>
    </location>
</feature>
<keyword evidence="3" id="KW-1185">Reference proteome</keyword>
<reference evidence="2" key="2">
    <citation type="submission" date="2023-05" db="EMBL/GenBank/DDBJ databases">
        <authorList>
            <person name="Schelkunov M.I."/>
        </authorList>
    </citation>
    <scope>NUCLEOTIDE SEQUENCE</scope>
    <source>
        <strain evidence="2">Hsosn_3</strain>
        <tissue evidence="2">Leaf</tissue>
    </source>
</reference>
<feature type="compositionally biased region" description="Basic and acidic residues" evidence="1">
    <location>
        <begin position="120"/>
        <end position="130"/>
    </location>
</feature>
<evidence type="ECO:0000256" key="1">
    <source>
        <dbReference type="SAM" id="MobiDB-lite"/>
    </source>
</evidence>
<feature type="region of interest" description="Disordered" evidence="1">
    <location>
        <begin position="97"/>
        <end position="145"/>
    </location>
</feature>
<dbReference type="EMBL" id="JAUIZM010000006">
    <property type="protein sequence ID" value="KAK1379517.1"/>
    <property type="molecule type" value="Genomic_DNA"/>
</dbReference>
<comment type="caution">
    <text evidence="2">The sequence shown here is derived from an EMBL/GenBank/DDBJ whole genome shotgun (WGS) entry which is preliminary data.</text>
</comment>
<organism evidence="2 3">
    <name type="scientific">Heracleum sosnowskyi</name>
    <dbReference type="NCBI Taxonomy" id="360622"/>
    <lineage>
        <taxon>Eukaryota</taxon>
        <taxon>Viridiplantae</taxon>
        <taxon>Streptophyta</taxon>
        <taxon>Embryophyta</taxon>
        <taxon>Tracheophyta</taxon>
        <taxon>Spermatophyta</taxon>
        <taxon>Magnoliopsida</taxon>
        <taxon>eudicotyledons</taxon>
        <taxon>Gunneridae</taxon>
        <taxon>Pentapetalae</taxon>
        <taxon>asterids</taxon>
        <taxon>campanulids</taxon>
        <taxon>Apiales</taxon>
        <taxon>Apiaceae</taxon>
        <taxon>Apioideae</taxon>
        <taxon>apioid superclade</taxon>
        <taxon>Tordylieae</taxon>
        <taxon>Tordyliinae</taxon>
        <taxon>Heracleum</taxon>
    </lineage>
</organism>
<gene>
    <name evidence="2" type="ORF">POM88_026261</name>
</gene>
<protein>
    <submittedName>
        <fullName evidence="2">Nodulin-related protein 1</fullName>
    </submittedName>
</protein>
<feature type="compositionally biased region" description="Basic and acidic residues" evidence="1">
    <location>
        <begin position="97"/>
        <end position="111"/>
    </location>
</feature>
<evidence type="ECO:0000313" key="2">
    <source>
        <dbReference type="EMBL" id="KAK1379517.1"/>
    </source>
</evidence>
<dbReference type="Proteomes" id="UP001237642">
    <property type="component" value="Unassembled WGS sequence"/>
</dbReference>
<dbReference type="PANTHER" id="PTHR35098">
    <property type="entry name" value="EXPRESSED PROTEIN"/>
    <property type="match status" value="1"/>
</dbReference>
<feature type="compositionally biased region" description="Basic and acidic residues" evidence="1">
    <location>
        <begin position="8"/>
        <end position="35"/>
    </location>
</feature>
<sequence>MDALFGGNDKKSDDKKTDSPSHKTEGGADHPKPSKGELLASAKVVADAAFGGKDKNVDKGKVAGAAEDLLQAAEEYGKLGETGYGKYVDKAEEYLHKYRETTGHDPPKAGDAKPAAASGKESKSDDKEEGGGMGDVMKMAGGFFK</sequence>
<dbReference type="InterPro" id="IPR040294">
    <property type="entry name" value="Nodulin-rel_1/2"/>
</dbReference>
<name>A0AAD8MNQ2_9APIA</name>
<dbReference type="AlphaFoldDB" id="A0AAD8MNQ2"/>
<dbReference type="GO" id="GO:0009408">
    <property type="term" value="P:response to heat"/>
    <property type="evidence" value="ECO:0007669"/>
    <property type="project" value="InterPro"/>
</dbReference>
<dbReference type="GO" id="GO:0010115">
    <property type="term" value="P:regulation of abscisic acid biosynthetic process"/>
    <property type="evidence" value="ECO:0007669"/>
    <property type="project" value="InterPro"/>
</dbReference>
<proteinExistence type="predicted"/>
<accession>A0AAD8MNQ2</accession>
<evidence type="ECO:0000313" key="3">
    <source>
        <dbReference type="Proteomes" id="UP001237642"/>
    </source>
</evidence>
<dbReference type="PANTHER" id="PTHR35098:SF1">
    <property type="entry name" value="NODULIN-RELATED PROTEIN 2"/>
    <property type="match status" value="1"/>
</dbReference>